<dbReference type="AlphaFoldDB" id="B5Y7J9"/>
<dbReference type="Pfam" id="PF00881">
    <property type="entry name" value="Nitroreductase"/>
    <property type="match status" value="1"/>
</dbReference>
<dbReference type="eggNOG" id="COG0778">
    <property type="taxonomic scope" value="Bacteria"/>
</dbReference>
<keyword evidence="3" id="KW-0560">Oxidoreductase</keyword>
<dbReference type="InterPro" id="IPR000415">
    <property type="entry name" value="Nitroreductase-like"/>
</dbReference>
<keyword evidence="1" id="KW-0285">Flavoprotein</keyword>
<dbReference type="GO" id="GO:0016491">
    <property type="term" value="F:oxidoreductase activity"/>
    <property type="evidence" value="ECO:0007669"/>
    <property type="project" value="UniProtKB-KW"/>
</dbReference>
<name>B5Y7J9_COPPD</name>
<keyword evidence="2" id="KW-0288">FMN</keyword>
<dbReference type="Proteomes" id="UP000001732">
    <property type="component" value="Chromosome"/>
</dbReference>
<dbReference type="InterPro" id="IPR050627">
    <property type="entry name" value="Nitroreductase/BluB"/>
</dbReference>
<evidence type="ECO:0000256" key="2">
    <source>
        <dbReference type="ARBA" id="ARBA00022643"/>
    </source>
</evidence>
<proteinExistence type="predicted"/>
<dbReference type="EMBL" id="CP001145">
    <property type="protein sequence ID" value="ACI16862.1"/>
    <property type="molecule type" value="Genomic_DNA"/>
</dbReference>
<feature type="domain" description="Nitroreductase" evidence="4">
    <location>
        <begin position="10"/>
        <end position="196"/>
    </location>
</feature>
<dbReference type="Gene3D" id="3.40.109.10">
    <property type="entry name" value="NADH Oxidase"/>
    <property type="match status" value="1"/>
</dbReference>
<protein>
    <submittedName>
        <fullName evidence="5">Nitroreductase</fullName>
    </submittedName>
</protein>
<evidence type="ECO:0000259" key="4">
    <source>
        <dbReference type="Pfam" id="PF00881"/>
    </source>
</evidence>
<sequence>MNFEELSQLIKSRRSVRNWQDKDVPDEVLKQALELATYAPSGMNYQGWKFVVVKNKDMINAIADAVRSRAQKVASWEETARHMENPQAMVERAGFFRKAPVLIAVYSQIYPSSRDQIYLERMAHDEEAALMKSWLDLANPSIQSVASGIAYLLLALLAQGLGSVWMTGPMQAKGDIEQLLGKPEGFDLVALIATGYHDETPRPKTMKSFDEVVQFVE</sequence>
<gene>
    <name evidence="5" type="ordered locus">COPRO5265_0380</name>
</gene>
<dbReference type="PANTHER" id="PTHR23026:SF90">
    <property type="entry name" value="IODOTYROSINE DEIODINASE 1"/>
    <property type="match status" value="1"/>
</dbReference>
<evidence type="ECO:0000313" key="6">
    <source>
        <dbReference type="Proteomes" id="UP000001732"/>
    </source>
</evidence>
<evidence type="ECO:0000256" key="1">
    <source>
        <dbReference type="ARBA" id="ARBA00022630"/>
    </source>
</evidence>
<dbReference type="SUPFAM" id="SSF55469">
    <property type="entry name" value="FMN-dependent nitroreductase-like"/>
    <property type="match status" value="1"/>
</dbReference>
<accession>B5Y7J9</accession>
<reference evidence="5 6" key="2">
    <citation type="journal article" date="2014" name="Genome Announc.">
        <title>Complete Genome Sequence of Coprothermobacter proteolyticus DSM 5265.</title>
        <authorList>
            <person name="Alexiev A."/>
            <person name="Coil D.A."/>
            <person name="Badger J.H."/>
            <person name="Enticknap J."/>
            <person name="Ward N."/>
            <person name="Robb F.T."/>
            <person name="Eisen J.A."/>
        </authorList>
    </citation>
    <scope>NUCLEOTIDE SEQUENCE [LARGE SCALE GENOMIC DNA]</scope>
    <source>
        <strain evidence="6">ATCC 35245 / DSM 5265 / OCM 4 / BT</strain>
    </source>
</reference>
<evidence type="ECO:0000256" key="3">
    <source>
        <dbReference type="ARBA" id="ARBA00023002"/>
    </source>
</evidence>
<dbReference type="KEGG" id="cpo:COPRO5265_0380"/>
<dbReference type="PANTHER" id="PTHR23026">
    <property type="entry name" value="NADPH NITROREDUCTASE"/>
    <property type="match status" value="1"/>
</dbReference>
<dbReference type="STRING" id="309798.COPRO5265_0380"/>
<organism evidence="5 6">
    <name type="scientific">Coprothermobacter proteolyticus (strain ATCC 35245 / DSM 5265 / OCM 4 / BT)</name>
    <dbReference type="NCBI Taxonomy" id="309798"/>
    <lineage>
        <taxon>Bacteria</taxon>
        <taxon>Pseudomonadati</taxon>
        <taxon>Coprothermobacterota</taxon>
        <taxon>Coprothermobacteria</taxon>
        <taxon>Coprothermobacterales</taxon>
        <taxon>Coprothermobacteraceae</taxon>
        <taxon>Coprothermobacter</taxon>
    </lineage>
</organism>
<dbReference type="InterPro" id="IPR029479">
    <property type="entry name" value="Nitroreductase"/>
</dbReference>
<dbReference type="OrthoDB" id="9809288at2"/>
<dbReference type="RefSeq" id="WP_012543514.1">
    <property type="nucleotide sequence ID" value="NC_011295.1"/>
</dbReference>
<dbReference type="HOGENOM" id="CLU_070764_1_0_9"/>
<keyword evidence="6" id="KW-1185">Reference proteome</keyword>
<evidence type="ECO:0000313" key="5">
    <source>
        <dbReference type="EMBL" id="ACI16862.1"/>
    </source>
</evidence>
<reference evidence="6" key="1">
    <citation type="submission" date="2008-08" db="EMBL/GenBank/DDBJ databases">
        <title>The complete genome sequence of Coprothermobacter proteolyticus strain ATCC 5245 / DSM 5265 / BT.</title>
        <authorList>
            <person name="Dodson R.J."/>
            <person name="Durkin A.S."/>
            <person name="Wu M."/>
            <person name="Eisen J."/>
            <person name="Sutton G."/>
        </authorList>
    </citation>
    <scope>NUCLEOTIDE SEQUENCE [LARGE SCALE GENOMIC DNA]</scope>
    <source>
        <strain evidence="6">ATCC 35245 / DSM 5265 / OCM 4 / BT</strain>
    </source>
</reference>